<keyword evidence="7" id="KW-0325">Glycoprotein</keyword>
<comment type="subcellular location">
    <subcellularLocation>
        <location evidence="1">Membrane</location>
        <topology evidence="1">Multi-pass membrane protein</topology>
    </subcellularLocation>
</comment>
<dbReference type="Proteomes" id="UP000039324">
    <property type="component" value="Unassembled WGS sequence"/>
</dbReference>
<evidence type="ECO:0000256" key="2">
    <source>
        <dbReference type="ARBA" id="ARBA00022692"/>
    </source>
</evidence>
<evidence type="ECO:0000313" key="12">
    <source>
        <dbReference type="EMBL" id="SPQ98995.1"/>
    </source>
</evidence>
<evidence type="ECO:0000256" key="7">
    <source>
        <dbReference type="ARBA" id="ARBA00023180"/>
    </source>
</evidence>
<dbReference type="EMBL" id="OVEO01000011">
    <property type="protein sequence ID" value="SPQ98995.1"/>
    <property type="molecule type" value="Genomic_DNA"/>
</dbReference>
<keyword evidence="5 9" id="KW-0472">Membrane</keyword>
<reference evidence="11 13" key="1">
    <citation type="submission" date="2015-02" db="EMBL/GenBank/DDBJ databases">
        <authorList>
            <person name="Chooi Y.-H."/>
        </authorList>
    </citation>
    <scope>NUCLEOTIDE SEQUENCE [LARGE SCALE GENOMIC DNA]</scope>
    <source>
        <strain evidence="11">E3</strain>
    </source>
</reference>
<dbReference type="InterPro" id="IPR000337">
    <property type="entry name" value="GPCR_3"/>
</dbReference>
<feature type="transmembrane region" description="Helical" evidence="9">
    <location>
        <begin position="604"/>
        <end position="623"/>
    </location>
</feature>
<dbReference type="GO" id="GO:0038039">
    <property type="term" value="C:G protein-coupled receptor heterodimeric complex"/>
    <property type="evidence" value="ECO:0007669"/>
    <property type="project" value="TreeGrafter"/>
</dbReference>
<feature type="domain" description="G-protein coupled receptors family 3 profile" evidence="10">
    <location>
        <begin position="534"/>
        <end position="790"/>
    </location>
</feature>
<evidence type="ECO:0000256" key="1">
    <source>
        <dbReference type="ARBA" id="ARBA00004141"/>
    </source>
</evidence>
<evidence type="ECO:0000313" key="13">
    <source>
        <dbReference type="Proteomes" id="UP000039324"/>
    </source>
</evidence>
<keyword evidence="3 9" id="KW-1133">Transmembrane helix</keyword>
<dbReference type="InterPro" id="IPR002455">
    <property type="entry name" value="GPCR3_GABA-B"/>
</dbReference>
<protein>
    <recommendedName>
        <fullName evidence="10">G-protein coupled receptors family 3 profile domain-containing protein</fullName>
    </recommendedName>
</protein>
<keyword evidence="2 9" id="KW-0812">Transmembrane</keyword>
<keyword evidence="12" id="KW-0496">Mitochondrion</keyword>
<accession>A0A0G4J476</accession>
<dbReference type="Pfam" id="PF00003">
    <property type="entry name" value="7tm_3"/>
    <property type="match status" value="1"/>
</dbReference>
<reference evidence="12 14" key="2">
    <citation type="submission" date="2018-03" db="EMBL/GenBank/DDBJ databases">
        <authorList>
            <person name="Fogelqvist J."/>
        </authorList>
    </citation>
    <scope>NUCLEOTIDE SEQUENCE [LARGE SCALE GENOMIC DNA]</scope>
</reference>
<sequence>MAAQQRDACSSGDLISRVQAQASSIASYFSDVETLLRTIAQAMVGQYDNDLQGVQQYARVPPSADRDPYRAIEFASMLTSDPALVLNYSCVYDLVHPTVPWPPKTSISLAFARQHNCTYDTSYLLTDICAAKYPQCPNATKALASPIRVLDWARNASNPWCPIYCLNPARFNNSYLAFTEDLSRPMEIMGPQVSTYYYPQIDLLYWASTTSQNRAGITFYPTNWYDELSPRHRDMNAIVPQLFYAQRPMWETTRAAFEDPYPDGYGNGMMTTMHYPVYYHSEYIGDLMVDLRLTSIGTMTSAFSPNRDSFSFITSYPDLGILAANATVYDRFFCPSTTNCDTDGHYDFTNAITSSLYDSPHNVSTITGSLATKSPAFDTVLFDSRAFHMYSTPVPIPNTDWVLSTLVPVDQIDRAAIWSLTLSHPSIVVDRTSPTNVTTVAMLKNIGLQPAPWRSHISETAVGSVAPTYGVLLAGQSVPLTVTITPEAAYRSGTSLVQVYASGHNDGGCFPSLVETVAIEYEPLYVAFAIPAYLSGIVIASCVAVVAMLAGTALLIVRHRQSTRIKAFSPPLLLLSLAGAVLLSSASLTFAFLPASDLLCQWRWWMTALGFIVTFAPLFIKTYRINRIFNSLSTHVIAIPNALLYKGVSVLTGIVIVILMVETLDPTWKSARAVVPVPSIASPLPGYTTTLQICTSNSYAVAAMIGFLALLTIWGAVTSWKVRHTPDAFNEAFTLSVSIVTVLVYAAIMIPVQILNDNNPLVLVVIRGLGVNVGILLSMGALFYPKLELIYHGRQNDKIQTATSGHGHKSGFSRATVVGAAGDSAGAQK</sequence>
<keyword evidence="13" id="KW-1185">Reference proteome</keyword>
<dbReference type="GO" id="GO:0004965">
    <property type="term" value="F:G protein-coupled GABA receptor activity"/>
    <property type="evidence" value="ECO:0007669"/>
    <property type="project" value="InterPro"/>
</dbReference>
<organism evidence="11 13">
    <name type="scientific">Plasmodiophora brassicae</name>
    <name type="common">Clubroot disease agent</name>
    <dbReference type="NCBI Taxonomy" id="37360"/>
    <lineage>
        <taxon>Eukaryota</taxon>
        <taxon>Sar</taxon>
        <taxon>Rhizaria</taxon>
        <taxon>Endomyxa</taxon>
        <taxon>Phytomyxea</taxon>
        <taxon>Plasmodiophorida</taxon>
        <taxon>Plasmodiophoridae</taxon>
        <taxon>Plasmodiophora</taxon>
    </lineage>
</organism>
<evidence type="ECO:0000256" key="8">
    <source>
        <dbReference type="ARBA" id="ARBA00023224"/>
    </source>
</evidence>
<dbReference type="PRINTS" id="PR00248">
    <property type="entry name" value="GPCRMGR"/>
</dbReference>
<feature type="transmembrane region" description="Helical" evidence="9">
    <location>
        <begin position="643"/>
        <end position="661"/>
    </location>
</feature>
<evidence type="ECO:0000313" key="11">
    <source>
        <dbReference type="EMBL" id="CEP02375.1"/>
    </source>
</evidence>
<proteinExistence type="predicted"/>
<dbReference type="AlphaFoldDB" id="A0A0G4J476"/>
<gene>
    <name evidence="11" type="ORF">PBRA_008959</name>
    <name evidence="12" type="ORF">PLBR_LOCUS6210</name>
</gene>
<evidence type="ECO:0000256" key="4">
    <source>
        <dbReference type="ARBA" id="ARBA00023040"/>
    </source>
</evidence>
<dbReference type="Proteomes" id="UP000290189">
    <property type="component" value="Unassembled WGS sequence"/>
</dbReference>
<dbReference type="PANTHER" id="PTHR10519:SF20">
    <property type="entry name" value="G-PROTEIN COUPLED RECEPTOR 156-RELATED"/>
    <property type="match status" value="1"/>
</dbReference>
<evidence type="ECO:0000256" key="3">
    <source>
        <dbReference type="ARBA" id="ARBA00022989"/>
    </source>
</evidence>
<evidence type="ECO:0000259" key="10">
    <source>
        <dbReference type="PROSITE" id="PS50259"/>
    </source>
</evidence>
<dbReference type="STRING" id="37360.A0A0G4J476"/>
<dbReference type="EMBL" id="CDSF01000125">
    <property type="protein sequence ID" value="CEP02375.1"/>
    <property type="molecule type" value="Genomic_DNA"/>
</dbReference>
<keyword evidence="6" id="KW-0675">Receptor</keyword>
<dbReference type="OrthoDB" id="2129233at2759"/>
<keyword evidence="4" id="KW-0297">G-protein coupled receptor</keyword>
<feature type="transmembrane region" description="Helical" evidence="9">
    <location>
        <begin position="732"/>
        <end position="755"/>
    </location>
</feature>
<evidence type="ECO:0000256" key="9">
    <source>
        <dbReference type="SAM" id="Phobius"/>
    </source>
</evidence>
<evidence type="ECO:0000313" key="14">
    <source>
        <dbReference type="Proteomes" id="UP000290189"/>
    </source>
</evidence>
<feature type="transmembrane region" description="Helical" evidence="9">
    <location>
        <begin position="569"/>
        <end position="592"/>
    </location>
</feature>
<evidence type="ECO:0000256" key="5">
    <source>
        <dbReference type="ARBA" id="ARBA00023136"/>
    </source>
</evidence>
<dbReference type="PANTHER" id="PTHR10519">
    <property type="entry name" value="GABA-B RECEPTOR"/>
    <property type="match status" value="1"/>
</dbReference>
<keyword evidence="8" id="KW-0807">Transducer</keyword>
<feature type="transmembrane region" description="Helical" evidence="9">
    <location>
        <begin position="699"/>
        <end position="720"/>
    </location>
</feature>
<name>A0A0G4J476_PLABS</name>
<dbReference type="PROSITE" id="PS50259">
    <property type="entry name" value="G_PROTEIN_RECEP_F3_4"/>
    <property type="match status" value="1"/>
</dbReference>
<geneLocation type="mitochondrion" evidence="12"/>
<feature type="transmembrane region" description="Helical" evidence="9">
    <location>
        <begin position="532"/>
        <end position="557"/>
    </location>
</feature>
<dbReference type="GO" id="GO:0007214">
    <property type="term" value="P:gamma-aminobutyric acid signaling pathway"/>
    <property type="evidence" value="ECO:0007669"/>
    <property type="project" value="TreeGrafter"/>
</dbReference>
<dbReference type="InterPro" id="IPR017978">
    <property type="entry name" value="GPCR_3_C"/>
</dbReference>
<evidence type="ECO:0000256" key="6">
    <source>
        <dbReference type="ARBA" id="ARBA00023170"/>
    </source>
</evidence>
<feature type="transmembrane region" description="Helical" evidence="9">
    <location>
        <begin position="761"/>
        <end position="784"/>
    </location>
</feature>